<dbReference type="GO" id="GO:0005085">
    <property type="term" value="F:guanyl-nucleotide exchange factor activity"/>
    <property type="evidence" value="ECO:0007669"/>
    <property type="project" value="InterPro"/>
</dbReference>
<evidence type="ECO:0000259" key="1">
    <source>
        <dbReference type="Pfam" id="PF21242"/>
    </source>
</evidence>
<dbReference type="GO" id="GO:2000431">
    <property type="term" value="P:regulation of cytokinesis, actomyosin contractile ring assembly"/>
    <property type="evidence" value="ECO:0007669"/>
    <property type="project" value="InterPro"/>
</dbReference>
<dbReference type="PANTHER" id="PTHR16777">
    <property type="entry name" value="PROTEIN ECT2"/>
    <property type="match status" value="1"/>
</dbReference>
<dbReference type="SUPFAM" id="SSF50729">
    <property type="entry name" value="PH domain-like"/>
    <property type="match status" value="1"/>
</dbReference>
<dbReference type="GO" id="GO:0005938">
    <property type="term" value="C:cell cortex"/>
    <property type="evidence" value="ECO:0007669"/>
    <property type="project" value="TreeGrafter"/>
</dbReference>
<dbReference type="Proteomes" id="UP000792457">
    <property type="component" value="Unassembled WGS sequence"/>
</dbReference>
<dbReference type="Gene3D" id="2.30.29.30">
    <property type="entry name" value="Pleckstrin-homology domain (PH domain)/Phosphotyrosine-binding domain (PTB)"/>
    <property type="match status" value="1"/>
</dbReference>
<dbReference type="AlphaFoldDB" id="A0A8K0P0Q7"/>
<dbReference type="InterPro" id="IPR026817">
    <property type="entry name" value="Ect2"/>
</dbReference>
<reference evidence="2" key="1">
    <citation type="submission" date="2013-04" db="EMBL/GenBank/DDBJ databases">
        <authorList>
            <person name="Qu J."/>
            <person name="Murali S.C."/>
            <person name="Bandaranaike D."/>
            <person name="Bellair M."/>
            <person name="Blankenburg K."/>
            <person name="Chao H."/>
            <person name="Dinh H."/>
            <person name="Doddapaneni H."/>
            <person name="Downs B."/>
            <person name="Dugan-Rocha S."/>
            <person name="Elkadiri S."/>
            <person name="Gnanaolivu R.D."/>
            <person name="Hernandez B."/>
            <person name="Javaid M."/>
            <person name="Jayaseelan J.C."/>
            <person name="Lee S."/>
            <person name="Li M."/>
            <person name="Ming W."/>
            <person name="Munidasa M."/>
            <person name="Muniz J."/>
            <person name="Nguyen L."/>
            <person name="Ongeri F."/>
            <person name="Osuji N."/>
            <person name="Pu L.-L."/>
            <person name="Puazo M."/>
            <person name="Qu C."/>
            <person name="Quiroz J."/>
            <person name="Raj R."/>
            <person name="Weissenberger G."/>
            <person name="Xin Y."/>
            <person name="Zou X."/>
            <person name="Han Y."/>
            <person name="Richards S."/>
            <person name="Worley K."/>
            <person name="Muzny D."/>
            <person name="Gibbs R."/>
        </authorList>
    </citation>
    <scope>NUCLEOTIDE SEQUENCE</scope>
    <source>
        <strain evidence="2">Sampled in the wild</strain>
    </source>
</reference>
<comment type="caution">
    <text evidence="2">The sequence shown here is derived from an EMBL/GenBank/DDBJ whole genome shotgun (WGS) entry which is preliminary data.</text>
</comment>
<reference evidence="2" key="2">
    <citation type="submission" date="2017-10" db="EMBL/GenBank/DDBJ databases">
        <title>Ladona fulva Genome sequencing and assembly.</title>
        <authorList>
            <person name="Murali S."/>
            <person name="Richards S."/>
            <person name="Bandaranaike D."/>
            <person name="Bellair M."/>
            <person name="Blankenburg K."/>
            <person name="Chao H."/>
            <person name="Dinh H."/>
            <person name="Doddapaneni H."/>
            <person name="Dugan-Rocha S."/>
            <person name="Elkadiri S."/>
            <person name="Gnanaolivu R."/>
            <person name="Hernandez B."/>
            <person name="Skinner E."/>
            <person name="Javaid M."/>
            <person name="Lee S."/>
            <person name="Li M."/>
            <person name="Ming W."/>
            <person name="Munidasa M."/>
            <person name="Muniz J."/>
            <person name="Nguyen L."/>
            <person name="Hughes D."/>
            <person name="Osuji N."/>
            <person name="Pu L.-L."/>
            <person name="Puazo M."/>
            <person name="Qu C."/>
            <person name="Quiroz J."/>
            <person name="Raj R."/>
            <person name="Weissenberger G."/>
            <person name="Xin Y."/>
            <person name="Zou X."/>
            <person name="Han Y."/>
            <person name="Worley K."/>
            <person name="Muzny D."/>
            <person name="Gibbs R."/>
        </authorList>
    </citation>
    <scope>NUCLEOTIDE SEQUENCE</scope>
    <source>
        <strain evidence="2">Sampled in the wild</strain>
    </source>
</reference>
<dbReference type="SUPFAM" id="SSF48065">
    <property type="entry name" value="DBL homology domain (DH-domain)"/>
    <property type="match status" value="1"/>
</dbReference>
<dbReference type="EMBL" id="KZ308386">
    <property type="protein sequence ID" value="KAG8228757.1"/>
    <property type="molecule type" value="Genomic_DNA"/>
</dbReference>
<organism evidence="2 3">
    <name type="scientific">Ladona fulva</name>
    <name type="common">Scarce chaser dragonfly</name>
    <name type="synonym">Libellula fulva</name>
    <dbReference type="NCBI Taxonomy" id="123851"/>
    <lineage>
        <taxon>Eukaryota</taxon>
        <taxon>Metazoa</taxon>
        <taxon>Ecdysozoa</taxon>
        <taxon>Arthropoda</taxon>
        <taxon>Hexapoda</taxon>
        <taxon>Insecta</taxon>
        <taxon>Pterygota</taxon>
        <taxon>Palaeoptera</taxon>
        <taxon>Odonata</taxon>
        <taxon>Epiprocta</taxon>
        <taxon>Anisoptera</taxon>
        <taxon>Libelluloidea</taxon>
        <taxon>Libellulidae</taxon>
        <taxon>Ladona</taxon>
    </lineage>
</organism>
<dbReference type="InterPro" id="IPR035899">
    <property type="entry name" value="DBL_dom_sf"/>
</dbReference>
<dbReference type="PANTHER" id="PTHR16777:SF2">
    <property type="entry name" value="PROTEIN ECT2"/>
    <property type="match status" value="1"/>
</dbReference>
<dbReference type="GO" id="GO:0005634">
    <property type="term" value="C:nucleus"/>
    <property type="evidence" value="ECO:0007669"/>
    <property type="project" value="InterPro"/>
</dbReference>
<dbReference type="GO" id="GO:0005096">
    <property type="term" value="F:GTPase activator activity"/>
    <property type="evidence" value="ECO:0007669"/>
    <property type="project" value="InterPro"/>
</dbReference>
<name>A0A8K0P0Q7_LADFU</name>
<dbReference type="Pfam" id="PF21242">
    <property type="entry name" value="ECT2_PH"/>
    <property type="match status" value="1"/>
</dbReference>
<dbReference type="GO" id="GO:0007399">
    <property type="term" value="P:nervous system development"/>
    <property type="evidence" value="ECO:0007669"/>
    <property type="project" value="TreeGrafter"/>
</dbReference>
<sequence>MPASADILKHTHKNNPDHAALEKALASVREVMTLINEDKRKTEGQMVMFDIFNEIDNCPPHLVSSHRNFVQRCDVVELSDGLSGKGDQLVLFLFSDILEVCKKRSKAFSSMKSPSTSSLHSIRLTSVKPFKHIRLLPLSHIKRVVDIRETEDCRNVFALMCRSNQELKERLYSFTIVEDEPQKGAFLKTLCRQMANTVCKADAENFLTSLDPHLLDINTSDVVVGTLGKAFKFASRTRMKVGRAFSFNKTPNKLKRAVSSMMSPFSNSTSNLQSPATQLGQMRLASCNNLTVR</sequence>
<dbReference type="CDD" id="cd01229">
    <property type="entry name" value="PH_Ect2"/>
    <property type="match status" value="1"/>
</dbReference>
<accession>A0A8K0P0Q7</accession>
<dbReference type="InterPro" id="IPR049395">
    <property type="entry name" value="ECT2_PH"/>
</dbReference>
<gene>
    <name evidence="2" type="ORF">J437_LFUL008198</name>
</gene>
<dbReference type="Gene3D" id="1.20.900.10">
    <property type="entry name" value="Dbl homology (DH) domain"/>
    <property type="match status" value="1"/>
</dbReference>
<dbReference type="GO" id="GO:0000281">
    <property type="term" value="P:mitotic cytokinesis"/>
    <property type="evidence" value="ECO:0007669"/>
    <property type="project" value="TreeGrafter"/>
</dbReference>
<evidence type="ECO:0000313" key="3">
    <source>
        <dbReference type="Proteomes" id="UP000792457"/>
    </source>
</evidence>
<keyword evidence="3" id="KW-1185">Reference proteome</keyword>
<evidence type="ECO:0000313" key="2">
    <source>
        <dbReference type="EMBL" id="KAG8228757.1"/>
    </source>
</evidence>
<dbReference type="InterPro" id="IPR011993">
    <property type="entry name" value="PH-like_dom_sf"/>
</dbReference>
<dbReference type="OrthoDB" id="9997817at2759"/>
<proteinExistence type="predicted"/>
<feature type="domain" description="ECT2 PH" evidence="1">
    <location>
        <begin position="64"/>
        <end position="195"/>
    </location>
</feature>
<protein>
    <recommendedName>
        <fullName evidence="1">ECT2 PH domain-containing protein</fullName>
    </recommendedName>
</protein>